<gene>
    <name evidence="1" type="ORF">dnm_065130</name>
</gene>
<organism evidence="1 2">
    <name type="scientific">Desulfonema magnum</name>
    <dbReference type="NCBI Taxonomy" id="45655"/>
    <lineage>
        <taxon>Bacteria</taxon>
        <taxon>Pseudomonadati</taxon>
        <taxon>Thermodesulfobacteriota</taxon>
        <taxon>Desulfobacteria</taxon>
        <taxon>Desulfobacterales</taxon>
        <taxon>Desulfococcaceae</taxon>
        <taxon>Desulfonema</taxon>
    </lineage>
</organism>
<sequence length="43" mass="5143">MNQQLKISWLKKNLLIIRSEILFRGKPPKRGTRNFSNVSNFLR</sequence>
<dbReference type="AlphaFoldDB" id="A0A975BS61"/>
<protein>
    <submittedName>
        <fullName evidence="1">Uncharacterized protein</fullName>
    </submittedName>
</protein>
<accession>A0A975BS61</accession>
<evidence type="ECO:0000313" key="2">
    <source>
        <dbReference type="Proteomes" id="UP000663722"/>
    </source>
</evidence>
<proteinExistence type="predicted"/>
<evidence type="ECO:0000313" key="1">
    <source>
        <dbReference type="EMBL" id="QTA90452.1"/>
    </source>
</evidence>
<keyword evidence="2" id="KW-1185">Reference proteome</keyword>
<name>A0A975BS61_9BACT</name>
<dbReference type="EMBL" id="CP061800">
    <property type="protein sequence ID" value="QTA90452.1"/>
    <property type="molecule type" value="Genomic_DNA"/>
</dbReference>
<dbReference type="KEGG" id="dmm:dnm_065130"/>
<dbReference type="Proteomes" id="UP000663722">
    <property type="component" value="Chromosome"/>
</dbReference>
<reference evidence="1" key="1">
    <citation type="journal article" date="2021" name="Microb. Physiol.">
        <title>Proteogenomic Insights into the Physiology of Marine, Sulfate-Reducing, Filamentous Desulfonema limicola and Desulfonema magnum.</title>
        <authorList>
            <person name="Schnaars V."/>
            <person name="Wohlbrand L."/>
            <person name="Scheve S."/>
            <person name="Hinrichs C."/>
            <person name="Reinhardt R."/>
            <person name="Rabus R."/>
        </authorList>
    </citation>
    <scope>NUCLEOTIDE SEQUENCE</scope>
    <source>
        <strain evidence="1">4be13</strain>
    </source>
</reference>